<dbReference type="Gene3D" id="3.30.2090.10">
    <property type="entry name" value="Multidrug efflux transporter AcrB TolC docking domain, DN and DC subdomains"/>
    <property type="match status" value="2"/>
</dbReference>
<feature type="transmembrane region" description="Helical" evidence="1">
    <location>
        <begin position="954"/>
        <end position="975"/>
    </location>
</feature>
<feature type="transmembrane region" description="Helical" evidence="1">
    <location>
        <begin position="879"/>
        <end position="899"/>
    </location>
</feature>
<dbReference type="SUPFAM" id="SSF82714">
    <property type="entry name" value="Multidrug efflux transporter AcrB TolC docking domain, DN and DC subdomains"/>
    <property type="match status" value="2"/>
</dbReference>
<name>A0A5S5BZV5_9BACL</name>
<dbReference type="OrthoDB" id="9757876at2"/>
<dbReference type="Gene3D" id="1.20.1640.10">
    <property type="entry name" value="Multidrug efflux transporter AcrB transmembrane domain"/>
    <property type="match status" value="2"/>
</dbReference>
<dbReference type="SUPFAM" id="SSF82866">
    <property type="entry name" value="Multidrug efflux transporter AcrB transmembrane domain"/>
    <property type="match status" value="2"/>
</dbReference>
<feature type="transmembrane region" description="Helical" evidence="1">
    <location>
        <begin position="905"/>
        <end position="926"/>
    </location>
</feature>
<dbReference type="Proteomes" id="UP000323257">
    <property type="component" value="Unassembled WGS sequence"/>
</dbReference>
<evidence type="ECO:0000313" key="2">
    <source>
        <dbReference type="EMBL" id="TYP71898.1"/>
    </source>
</evidence>
<feature type="transmembrane region" description="Helical" evidence="1">
    <location>
        <begin position="428"/>
        <end position="448"/>
    </location>
</feature>
<dbReference type="InterPro" id="IPR027463">
    <property type="entry name" value="AcrB_DN_DC_subdom"/>
</dbReference>
<gene>
    <name evidence="2" type="ORF">BCM02_109177</name>
</gene>
<keyword evidence="1" id="KW-0472">Membrane</keyword>
<feature type="transmembrane region" description="Helical" evidence="1">
    <location>
        <begin position="524"/>
        <end position="544"/>
    </location>
</feature>
<comment type="caution">
    <text evidence="2">The sequence shown here is derived from an EMBL/GenBank/DDBJ whole genome shotgun (WGS) entry which is preliminary data.</text>
</comment>
<sequence>MNALIRFSMNKIAAILIMIAILCGGGLYAGSSLKVENMPDVSFPYLFITTAYPASPQDVMTLVTAPIETKIANIPDLELISSTSNDGLSSISLQFRNGIDVDKTKQELESLVQEVELPASASRPKVASLGFASIPAYYLAVYADEGMSQLELDRIFEEELKPGFEAIDGIDHLDAIGSRSSSLDIQVDAGAVTAYGMSLPLVADTIQGALHGGSVGSVKLDGHTQTARVTGNLDSTFNLHNLEITAPGGQTLLLRDIAKIKMIHASEFVARIDGKPAIGVHLYKTKAANAVQFSSETNALLEQWAGTHPDIHFKKVYDAADEVTESISGLLREGLIGIALASLMILVFLRNFRMTLIVLVSIPLSILITLMMMHGMNLTLNVMSLGGMFIAVGRIVDDSIVVIESVYTHLQRAQERNESVILLATRQVAMAISSSTFVTAGVFLPIAFVDGFVGDFFRPFAITVACALMASLLVALTVIPMMAKLMVLRGASGHPATEEHAPGRTALAYDRLLRWCLKHRVKTMLTALLMFVVTLAVTIPNLAVAELPESNTDRQMNFTVKLPTETPFDSTNLLAQRVETLLKEKKGDNGEALFTFVEALVGYDWGTENVPYALEILTEVQESADPRAIKAEYEQIIAAQLPEGSKVLPGSLAGGTGYVTTDFSYVLYGEDQLQLAEASALIERQLKSFTELLEVKTSLGEARSELQIAVNPSNARLFGLSPAGIRQAVGEWIAVQPLGDVRFDNIVYKTKLELNPADKASIEMLAQLPLQSATGGIVKLGEVATLAKVKAPLELNREDQKLMVKITAVIDSPDKAGVSAKVSEALRAVKLPTGISTDVKGASEDIAASFSKLFVAMGAATAIVYLIMVLAFGNAGTPFAILFALPLAVIGGLLGLWIANESINITSLIGFMMLIGIVVTNAIVMLERTEQLRKEGLSAREALLESGRVRLRPILMTAGATIAAMIPLALGFSHGTLISKGLAVVVIGGLLTSTFLTLVVVPVVYEWIEAVKERFSRAFNRDARRASLNQTEQG</sequence>
<dbReference type="InterPro" id="IPR001036">
    <property type="entry name" value="Acrflvin-R"/>
</dbReference>
<evidence type="ECO:0000313" key="3">
    <source>
        <dbReference type="Proteomes" id="UP000323257"/>
    </source>
</evidence>
<dbReference type="EMBL" id="VNHS01000009">
    <property type="protein sequence ID" value="TYP71898.1"/>
    <property type="molecule type" value="Genomic_DNA"/>
</dbReference>
<evidence type="ECO:0000256" key="1">
    <source>
        <dbReference type="SAM" id="Phobius"/>
    </source>
</evidence>
<reference evidence="2 3" key="1">
    <citation type="submission" date="2019-07" db="EMBL/GenBank/DDBJ databases">
        <title>Genomic Encyclopedia of Type Strains, Phase III (KMG-III): the genomes of soil and plant-associated and newly described type strains.</title>
        <authorList>
            <person name="Whitman W."/>
        </authorList>
    </citation>
    <scope>NUCLEOTIDE SEQUENCE [LARGE SCALE GENOMIC DNA]</scope>
    <source>
        <strain evidence="2 3">BL24</strain>
    </source>
</reference>
<dbReference type="AlphaFoldDB" id="A0A5S5BZV5"/>
<keyword evidence="1" id="KW-0812">Transmembrane</keyword>
<dbReference type="RefSeq" id="WP_148931514.1">
    <property type="nucleotide sequence ID" value="NZ_VNHS01000009.1"/>
</dbReference>
<dbReference type="PRINTS" id="PR00702">
    <property type="entry name" value="ACRIFLAVINRP"/>
</dbReference>
<dbReference type="GO" id="GO:0042910">
    <property type="term" value="F:xenobiotic transmembrane transporter activity"/>
    <property type="evidence" value="ECO:0007669"/>
    <property type="project" value="TreeGrafter"/>
</dbReference>
<feature type="transmembrane region" description="Helical" evidence="1">
    <location>
        <begin position="981"/>
        <end position="1008"/>
    </location>
</feature>
<keyword evidence="1" id="KW-1133">Transmembrane helix</keyword>
<feature type="transmembrane region" description="Helical" evidence="1">
    <location>
        <begin position="330"/>
        <end position="349"/>
    </location>
</feature>
<keyword evidence="3" id="KW-1185">Reference proteome</keyword>
<dbReference type="GO" id="GO:0005886">
    <property type="term" value="C:plasma membrane"/>
    <property type="evidence" value="ECO:0007669"/>
    <property type="project" value="TreeGrafter"/>
</dbReference>
<protein>
    <submittedName>
        <fullName evidence="2">Multidrug efflux pump subunit AcrB</fullName>
    </submittedName>
</protein>
<feature type="transmembrane region" description="Helical" evidence="1">
    <location>
        <begin position="853"/>
        <end position="872"/>
    </location>
</feature>
<dbReference type="Pfam" id="PF00873">
    <property type="entry name" value="ACR_tran"/>
    <property type="match status" value="1"/>
</dbReference>
<feature type="transmembrane region" description="Helical" evidence="1">
    <location>
        <begin position="356"/>
        <end position="376"/>
    </location>
</feature>
<feature type="transmembrane region" description="Helical" evidence="1">
    <location>
        <begin position="460"/>
        <end position="479"/>
    </location>
</feature>
<dbReference type="PANTHER" id="PTHR32063:SF0">
    <property type="entry name" value="SWARMING MOTILITY PROTEIN SWRC"/>
    <property type="match status" value="1"/>
</dbReference>
<feature type="transmembrane region" description="Helical" evidence="1">
    <location>
        <begin position="382"/>
        <end position="407"/>
    </location>
</feature>
<proteinExistence type="predicted"/>
<dbReference type="SUPFAM" id="SSF82693">
    <property type="entry name" value="Multidrug efflux transporter AcrB pore domain, PN1, PN2, PC1 and PC2 subdomains"/>
    <property type="match status" value="2"/>
</dbReference>
<accession>A0A5S5BZV5</accession>
<organism evidence="2 3">
    <name type="scientific">Paenibacillus methanolicus</name>
    <dbReference type="NCBI Taxonomy" id="582686"/>
    <lineage>
        <taxon>Bacteria</taxon>
        <taxon>Bacillati</taxon>
        <taxon>Bacillota</taxon>
        <taxon>Bacilli</taxon>
        <taxon>Bacillales</taxon>
        <taxon>Paenibacillaceae</taxon>
        <taxon>Paenibacillus</taxon>
    </lineage>
</organism>
<dbReference type="Gene3D" id="3.30.70.1440">
    <property type="entry name" value="Multidrug efflux transporter AcrB pore domain"/>
    <property type="match status" value="1"/>
</dbReference>
<dbReference type="Gene3D" id="3.30.70.1430">
    <property type="entry name" value="Multidrug efflux transporter AcrB pore domain"/>
    <property type="match status" value="2"/>
</dbReference>
<dbReference type="Gene3D" id="3.30.70.1320">
    <property type="entry name" value="Multidrug efflux transporter AcrB pore domain like"/>
    <property type="match status" value="1"/>
</dbReference>
<dbReference type="PANTHER" id="PTHR32063">
    <property type="match status" value="1"/>
</dbReference>